<keyword evidence="4" id="KW-0274">FAD</keyword>
<comment type="similarity">
    <text evidence="2">Belongs to the FAD-binding monooxygenase family.</text>
</comment>
<dbReference type="Pfam" id="PF13450">
    <property type="entry name" value="NAD_binding_8"/>
    <property type="match status" value="1"/>
</dbReference>
<protein>
    <submittedName>
        <fullName evidence="9">NAD(P)/FAD-dependent oxidoreductase</fullName>
    </submittedName>
</protein>
<dbReference type="FunFam" id="3.50.50.60:FF:000228">
    <property type="entry name" value="FAD-containing monooxygenase EthA"/>
    <property type="match status" value="1"/>
</dbReference>
<evidence type="ECO:0000256" key="4">
    <source>
        <dbReference type="ARBA" id="ARBA00022827"/>
    </source>
</evidence>
<dbReference type="PANTHER" id="PTHR43872:SF1">
    <property type="entry name" value="MONOOXYGENASE, PUTATIVE (AFU_ORTHOLOGUE AFUA_8G02570)-RELATED"/>
    <property type="match status" value="1"/>
</dbReference>
<feature type="region of interest" description="Disordered" evidence="8">
    <location>
        <begin position="489"/>
        <end position="508"/>
    </location>
</feature>
<comment type="cofactor">
    <cofactor evidence="1">
        <name>FAD</name>
        <dbReference type="ChEBI" id="CHEBI:57692"/>
    </cofactor>
</comment>
<keyword evidence="6" id="KW-0560">Oxidoreductase</keyword>
<evidence type="ECO:0000256" key="8">
    <source>
        <dbReference type="SAM" id="MobiDB-lite"/>
    </source>
</evidence>
<keyword evidence="3" id="KW-0285">Flavoprotein</keyword>
<feature type="compositionally biased region" description="Polar residues" evidence="8">
    <location>
        <begin position="498"/>
        <end position="508"/>
    </location>
</feature>
<dbReference type="Gene3D" id="3.50.50.60">
    <property type="entry name" value="FAD/NAD(P)-binding domain"/>
    <property type="match status" value="3"/>
</dbReference>
<dbReference type="GO" id="GO:0004499">
    <property type="term" value="F:N,N-dimethylaniline monooxygenase activity"/>
    <property type="evidence" value="ECO:0007669"/>
    <property type="project" value="InterPro"/>
</dbReference>
<proteinExistence type="inferred from homology"/>
<dbReference type="InterPro" id="IPR036188">
    <property type="entry name" value="FAD/NAD-bd_sf"/>
</dbReference>
<dbReference type="Pfam" id="PF00743">
    <property type="entry name" value="FMO-like"/>
    <property type="match status" value="1"/>
</dbReference>
<evidence type="ECO:0000256" key="3">
    <source>
        <dbReference type="ARBA" id="ARBA00022630"/>
    </source>
</evidence>
<evidence type="ECO:0000256" key="6">
    <source>
        <dbReference type="ARBA" id="ARBA00023002"/>
    </source>
</evidence>
<dbReference type="Proteomes" id="UP000282515">
    <property type="component" value="Unassembled WGS sequence"/>
</dbReference>
<evidence type="ECO:0000256" key="2">
    <source>
        <dbReference type="ARBA" id="ARBA00010139"/>
    </source>
</evidence>
<dbReference type="InterPro" id="IPR051820">
    <property type="entry name" value="FAD-binding_MO"/>
</dbReference>
<dbReference type="SUPFAM" id="SSF51905">
    <property type="entry name" value="FAD/NAD(P)-binding domain"/>
    <property type="match status" value="1"/>
</dbReference>
<dbReference type="GO" id="GO:0050660">
    <property type="term" value="F:flavin adenine dinucleotide binding"/>
    <property type="evidence" value="ECO:0007669"/>
    <property type="project" value="InterPro"/>
</dbReference>
<evidence type="ECO:0000256" key="5">
    <source>
        <dbReference type="ARBA" id="ARBA00022857"/>
    </source>
</evidence>
<dbReference type="EMBL" id="RDBF01000003">
    <property type="protein sequence ID" value="RLV56680.1"/>
    <property type="molecule type" value="Genomic_DNA"/>
</dbReference>
<accession>A0A3L8PN11</accession>
<reference evidence="9 10" key="1">
    <citation type="submission" date="2018-10" db="EMBL/GenBank/DDBJ databases">
        <title>Aeromicrobium sp. 9W16Y-2 whole genome shotgun sequence.</title>
        <authorList>
            <person name="Li F."/>
        </authorList>
    </citation>
    <scope>NUCLEOTIDE SEQUENCE [LARGE SCALE GENOMIC DNA]</scope>
    <source>
        <strain evidence="9 10">9W16Y-2</strain>
    </source>
</reference>
<dbReference type="OrthoDB" id="5168853at2"/>
<evidence type="ECO:0000256" key="1">
    <source>
        <dbReference type="ARBA" id="ARBA00001974"/>
    </source>
</evidence>
<dbReference type="GO" id="GO:0050661">
    <property type="term" value="F:NADP binding"/>
    <property type="evidence" value="ECO:0007669"/>
    <property type="project" value="InterPro"/>
</dbReference>
<keyword evidence="10" id="KW-1185">Reference proteome</keyword>
<dbReference type="PANTHER" id="PTHR43872">
    <property type="entry name" value="MONOOXYGENASE, PUTATIVE (AFU_ORTHOLOGUE AFUA_8G02570)-RELATED"/>
    <property type="match status" value="1"/>
</dbReference>
<evidence type="ECO:0000313" key="9">
    <source>
        <dbReference type="EMBL" id="RLV56680.1"/>
    </source>
</evidence>
<dbReference type="InterPro" id="IPR020946">
    <property type="entry name" value="Flavin_mOase-like"/>
</dbReference>
<gene>
    <name evidence="9" type="ORF">D9V41_06350</name>
</gene>
<dbReference type="PRINTS" id="PR00411">
    <property type="entry name" value="PNDRDTASEI"/>
</dbReference>
<evidence type="ECO:0000313" key="10">
    <source>
        <dbReference type="Proteomes" id="UP000282515"/>
    </source>
</evidence>
<organism evidence="9 10">
    <name type="scientific">Aeromicrobium phragmitis</name>
    <dbReference type="NCBI Taxonomy" id="2478914"/>
    <lineage>
        <taxon>Bacteria</taxon>
        <taxon>Bacillati</taxon>
        <taxon>Actinomycetota</taxon>
        <taxon>Actinomycetes</taxon>
        <taxon>Propionibacteriales</taxon>
        <taxon>Nocardioidaceae</taxon>
        <taxon>Aeromicrobium</taxon>
    </lineage>
</organism>
<name>A0A3L8PN11_9ACTN</name>
<keyword evidence="7" id="KW-0503">Monooxygenase</keyword>
<keyword evidence="5" id="KW-0521">NADP</keyword>
<dbReference type="RefSeq" id="WP_121793685.1">
    <property type="nucleotide sequence ID" value="NZ_RDBF01000003.1"/>
</dbReference>
<dbReference type="AlphaFoldDB" id="A0A3L8PN11"/>
<sequence>MSTDHVDVLIVGAGLSGIGAAYRLQEMSPGKTYAVLEQREQMGGTWDLFRYPGVRSDSDMYTLSYPFRPWTNEKAIADGDDIRQYIVDTAREAGIAERIRYGRRVESASWASDDALWTVTSRLGDGSTETITTSFLYLCSGYYSYDEGYTPPFPGIDDYEGRVVHPQFWPEDLDYAGKNVVIIGSGATAITLLPSMARDAAKVTMLQRSPTYILSQPGKDPVANVARRLLPQQLVHKATRLRYAVMTVGFYVFCRTFPRLARRILLGLAQRQAPELDAKHLTPYYKPWDQRLCVVPGGDLWRVVRDGKADIVTDHIEEFTPKGIALKSGEHLDADIVVTATGLQLVALGQIDVSVDGRSIDPHELYTYKGLMFSGLPNLAWCVGYTNASWTLRADLTWKYVARYLNHLDEHGYAYGMPDPAGASGDPAPILDLESNYIKRVEDRLPLQGSRRPWTIRQNWFLDAWDARTTDLDEEMIWVRRSELPGSGQVWQREHQNVTRSRVGSSPS</sequence>
<evidence type="ECO:0000256" key="7">
    <source>
        <dbReference type="ARBA" id="ARBA00023033"/>
    </source>
</evidence>
<comment type="caution">
    <text evidence="9">The sequence shown here is derived from an EMBL/GenBank/DDBJ whole genome shotgun (WGS) entry which is preliminary data.</text>
</comment>